<feature type="chain" id="PRO_5030047465" evidence="3">
    <location>
        <begin position="23"/>
        <end position="295"/>
    </location>
</feature>
<evidence type="ECO:0000256" key="1">
    <source>
        <dbReference type="ARBA" id="ARBA00007162"/>
    </source>
</evidence>
<evidence type="ECO:0000313" key="5">
    <source>
        <dbReference type="EMBL" id="RAI79507.1"/>
    </source>
</evidence>
<gene>
    <name evidence="5" type="ORF">BFS35_011325</name>
</gene>
<comment type="caution">
    <text evidence="5">The sequence shown here is derived from an EMBL/GenBank/DDBJ whole genome shotgun (WGS) entry which is preliminary data.</text>
</comment>
<comment type="similarity">
    <text evidence="1">Belongs to the phosphate/phosphite/phosphonate binding protein family.</text>
</comment>
<dbReference type="CDD" id="cd01071">
    <property type="entry name" value="PBP2_PhnD_like"/>
    <property type="match status" value="1"/>
</dbReference>
<dbReference type="InterPro" id="IPR001638">
    <property type="entry name" value="Solute-binding_3/MltF_N"/>
</dbReference>
<evidence type="ECO:0000259" key="4">
    <source>
        <dbReference type="SMART" id="SM00062"/>
    </source>
</evidence>
<name>A0A2G5NHW4_9STAP</name>
<dbReference type="InterPro" id="IPR005770">
    <property type="entry name" value="PhnD"/>
</dbReference>
<evidence type="ECO:0000256" key="2">
    <source>
        <dbReference type="ARBA" id="ARBA00022729"/>
    </source>
</evidence>
<feature type="signal peptide" evidence="3">
    <location>
        <begin position="1"/>
        <end position="22"/>
    </location>
</feature>
<dbReference type="RefSeq" id="WP_099581584.1">
    <property type="nucleotide sequence ID" value="NZ_MJBI02000007.1"/>
</dbReference>
<dbReference type="EMBL" id="MJBI02000007">
    <property type="protein sequence ID" value="RAI79507.1"/>
    <property type="molecule type" value="Genomic_DNA"/>
</dbReference>
<keyword evidence="2 3" id="KW-0732">Signal</keyword>
<proteinExistence type="inferred from homology"/>
<dbReference type="GO" id="GO:0043190">
    <property type="term" value="C:ATP-binding cassette (ABC) transporter complex"/>
    <property type="evidence" value="ECO:0007669"/>
    <property type="project" value="InterPro"/>
</dbReference>
<evidence type="ECO:0000256" key="3">
    <source>
        <dbReference type="SAM" id="SignalP"/>
    </source>
</evidence>
<dbReference type="PANTHER" id="PTHR35841">
    <property type="entry name" value="PHOSPHONATES-BINDING PERIPLASMIC PROTEIN"/>
    <property type="match status" value="1"/>
</dbReference>
<evidence type="ECO:0000313" key="6">
    <source>
        <dbReference type="Proteomes" id="UP000229523"/>
    </source>
</evidence>
<reference evidence="5 6" key="1">
    <citation type="journal article" date="2018" name="Front. Microbiol.">
        <title>Description and Comparative Genomics of Macrococcus caseolyticus subsp. hominis subsp. nov., Macrococcus goetzii sp. nov., Macrococcus epidermidis sp. nov., and Macrococcus bohemicus sp. nov., Novel Macrococci From Human Clinical Material With Virulence Potential and Suspected Uptake of Foreign DNA by Natural Transformation.</title>
        <authorList>
            <person name="Maslanova I."/>
            <person name="Wertheimer Z."/>
            <person name="Sedlacek I."/>
            <person name="Svec P."/>
            <person name="Indrakova A."/>
            <person name="Kovarovic V."/>
            <person name="Schumann P."/>
            <person name="Sproer C."/>
            <person name="Kralova S."/>
            <person name="Sedo O."/>
            <person name="Kristofova L."/>
            <person name="Vrbovska V."/>
            <person name="Fuzik T."/>
            <person name="Petras P."/>
            <person name="Zdrahal Z."/>
            <person name="Ruzickova V."/>
            <person name="Doskar J."/>
            <person name="Pantucek R."/>
        </authorList>
    </citation>
    <scope>NUCLEOTIDE SEQUENCE [LARGE SCALE GENOMIC DNA]</scope>
    <source>
        <strain evidence="5 6">CCM 4927</strain>
    </source>
</reference>
<dbReference type="AlphaFoldDB" id="A0A2G5NHW4"/>
<keyword evidence="6" id="KW-1185">Reference proteome</keyword>
<protein>
    <submittedName>
        <fullName evidence="5">Phosphate/phosphite/phosphonate ABC transporter substrate-binding protein</fullName>
    </submittedName>
</protein>
<dbReference type="Gene3D" id="3.40.190.10">
    <property type="entry name" value="Periplasmic binding protein-like II"/>
    <property type="match status" value="2"/>
</dbReference>
<feature type="domain" description="Solute-binding protein family 3/N-terminal" evidence="4">
    <location>
        <begin position="30"/>
        <end position="272"/>
    </location>
</feature>
<dbReference type="GO" id="GO:0055085">
    <property type="term" value="P:transmembrane transport"/>
    <property type="evidence" value="ECO:0007669"/>
    <property type="project" value="InterPro"/>
</dbReference>
<dbReference type="Pfam" id="PF12974">
    <property type="entry name" value="Phosphonate-bd"/>
    <property type="match status" value="1"/>
</dbReference>
<dbReference type="SMART" id="SM00062">
    <property type="entry name" value="PBPb"/>
    <property type="match status" value="1"/>
</dbReference>
<dbReference type="PROSITE" id="PS51257">
    <property type="entry name" value="PROKAR_LIPOPROTEIN"/>
    <property type="match status" value="1"/>
</dbReference>
<dbReference type="SUPFAM" id="SSF53850">
    <property type="entry name" value="Periplasmic binding protein-like II"/>
    <property type="match status" value="1"/>
</dbReference>
<sequence>MKKYLLLSLLLLVLFGCSNNETQETYHPKTLKVQFVPSQNAETLEAKAKPLGKLLSKELNMPVKVSIATSYNTIVEAMRSKQADVAFLPPTAYVMAHDQGAADVILKSLHETEVNGKKSVTDYYRGQFVVNRDSKIKNIEDIKNKRIALQESTSTSGYLYPVGLLQDKGIDIEKDLKTVMVKGHDKAITALINYEVDVAATFQDARDYLEKDYPRVKKETRIIAVTKKIPNDTISVQADLDKKLKEDIKGAFIKLSKDKASKKIIKEIYSHDGYAPTNDKSYDTIRKYVKAQSKE</sequence>
<dbReference type="NCBIfam" id="TIGR01098">
    <property type="entry name" value="3A0109s03R"/>
    <property type="match status" value="1"/>
</dbReference>
<organism evidence="5 6">
    <name type="scientific">Macrococcoides goetzii</name>
    <dbReference type="NCBI Taxonomy" id="1891097"/>
    <lineage>
        <taxon>Bacteria</taxon>
        <taxon>Bacillati</taxon>
        <taxon>Bacillota</taxon>
        <taxon>Bacilli</taxon>
        <taxon>Bacillales</taxon>
        <taxon>Staphylococcaceae</taxon>
        <taxon>Macrococcoides</taxon>
    </lineage>
</organism>
<accession>A0A2G5NHW4</accession>
<dbReference type="Proteomes" id="UP000229523">
    <property type="component" value="Unassembled WGS sequence"/>
</dbReference>
<dbReference type="PANTHER" id="PTHR35841:SF1">
    <property type="entry name" value="PHOSPHONATES-BINDING PERIPLASMIC PROTEIN"/>
    <property type="match status" value="1"/>
</dbReference>